<name>A0A5B0RA20_PUCGR</name>
<dbReference type="PANTHER" id="PTHR37574">
    <property type="entry name" value="LIPASE B"/>
    <property type="match status" value="1"/>
</dbReference>
<feature type="chain" id="PRO_5023065299" evidence="2">
    <location>
        <begin position="19"/>
        <end position="474"/>
    </location>
</feature>
<proteinExistence type="predicted"/>
<dbReference type="EMBL" id="VDEP01000237">
    <property type="protein sequence ID" value="KAA1121654.1"/>
    <property type="molecule type" value="Genomic_DNA"/>
</dbReference>
<dbReference type="Proteomes" id="UP000325313">
    <property type="component" value="Unassembled WGS sequence"/>
</dbReference>
<feature type="region of interest" description="Disordered" evidence="1">
    <location>
        <begin position="39"/>
        <end position="76"/>
    </location>
</feature>
<evidence type="ECO:0000256" key="1">
    <source>
        <dbReference type="SAM" id="MobiDB-lite"/>
    </source>
</evidence>
<dbReference type="AlphaFoldDB" id="A0A5B0RA20"/>
<feature type="compositionally biased region" description="Low complexity" evidence="1">
    <location>
        <begin position="39"/>
        <end position="53"/>
    </location>
</feature>
<organism evidence="3 4">
    <name type="scientific">Puccinia graminis f. sp. tritici</name>
    <dbReference type="NCBI Taxonomy" id="56615"/>
    <lineage>
        <taxon>Eukaryota</taxon>
        <taxon>Fungi</taxon>
        <taxon>Dikarya</taxon>
        <taxon>Basidiomycota</taxon>
        <taxon>Pucciniomycotina</taxon>
        <taxon>Pucciniomycetes</taxon>
        <taxon>Pucciniales</taxon>
        <taxon>Pucciniaceae</taxon>
        <taxon>Puccinia</taxon>
    </lineage>
</organism>
<keyword evidence="2" id="KW-0732">Signal</keyword>
<accession>A0A5B0RA20</accession>
<dbReference type="OMA" id="ASHITML"/>
<dbReference type="InterPro" id="IPR053228">
    <property type="entry name" value="Stereospecific_Lipase"/>
</dbReference>
<evidence type="ECO:0000313" key="3">
    <source>
        <dbReference type="EMBL" id="KAA1121654.1"/>
    </source>
</evidence>
<feature type="signal peptide" evidence="2">
    <location>
        <begin position="1"/>
        <end position="18"/>
    </location>
</feature>
<gene>
    <name evidence="3" type="ORF">PGTUg99_011091</name>
</gene>
<dbReference type="SUPFAM" id="SSF53474">
    <property type="entry name" value="alpha/beta-Hydrolases"/>
    <property type="match status" value="1"/>
</dbReference>
<dbReference type="Gene3D" id="3.40.50.1820">
    <property type="entry name" value="alpha/beta hydrolase"/>
    <property type="match status" value="1"/>
</dbReference>
<reference evidence="3 4" key="1">
    <citation type="submission" date="2019-05" db="EMBL/GenBank/DDBJ databases">
        <title>Emergence of the Ug99 lineage of the wheat stem rust pathogen through somatic hybridization.</title>
        <authorList>
            <person name="Li F."/>
            <person name="Upadhyaya N.M."/>
            <person name="Sperschneider J."/>
            <person name="Matny O."/>
            <person name="Nguyen-Phuc H."/>
            <person name="Mago R."/>
            <person name="Raley C."/>
            <person name="Miller M.E."/>
            <person name="Silverstein K.A.T."/>
            <person name="Henningsen E."/>
            <person name="Hirsch C.D."/>
            <person name="Visser B."/>
            <person name="Pretorius Z.A."/>
            <person name="Steffenson B.J."/>
            <person name="Schwessinger B."/>
            <person name="Dodds P.N."/>
            <person name="Figueroa M."/>
        </authorList>
    </citation>
    <scope>NUCLEOTIDE SEQUENCE [LARGE SCALE GENOMIC DNA]</scope>
    <source>
        <strain evidence="3 4">Ug99</strain>
    </source>
</reference>
<evidence type="ECO:0000256" key="2">
    <source>
        <dbReference type="SAM" id="SignalP"/>
    </source>
</evidence>
<evidence type="ECO:0000313" key="4">
    <source>
        <dbReference type="Proteomes" id="UP000325313"/>
    </source>
</evidence>
<sequence>MIALTPVWLFFLVLHAGATEPAERQKHNGDQTDLSKRGLLSNLLSPNPTSSPSRGGITGLLGGIPNRGFQGGPESIPGGLLDGVTSLLPLGPGNGLNDLLNGIPKYNPAAATAGPRPASSYGDAPWTQSEMTYRQQISCPGGINGQRGVVLLLPPTAASGQQVWPRSPYAQLPRYGFSICWVDNLTKGTGDAQLTAEFVAYAIKYLATVSRRPINVISYSQGGMNMQWALTFWPSIRRMVMGFVALASPFHGTYASSIVCQVDELIGGCLPALFQLQTNSQFMRALNAPVMGSGAVALVPTTNIYTLEDEIVLPQVGGRPISYLNGASNMALQEVCGATHVADHFLIVGDYGAFGIALTALMSGRPANPAAVDKSFCNQLAGLGGQLGSLGNDLKYTFGSIVGNTGDRIHSLLKTATTLSVTAEPPLQMYVCQRGFATGCTGNGFSGPEARAPILSHLPQTLDAVGSLLGGLRH</sequence>
<dbReference type="InterPro" id="IPR029058">
    <property type="entry name" value="AB_hydrolase_fold"/>
</dbReference>
<dbReference type="PANTHER" id="PTHR37574:SF1">
    <property type="entry name" value="LIPASE B"/>
    <property type="match status" value="1"/>
</dbReference>
<comment type="caution">
    <text evidence="3">The sequence shown here is derived from an EMBL/GenBank/DDBJ whole genome shotgun (WGS) entry which is preliminary data.</text>
</comment>
<protein>
    <submittedName>
        <fullName evidence="3">Uncharacterized protein</fullName>
    </submittedName>
</protein>